<dbReference type="GO" id="GO:0016020">
    <property type="term" value="C:membrane"/>
    <property type="evidence" value="ECO:0007669"/>
    <property type="project" value="TreeGrafter"/>
</dbReference>
<keyword evidence="2 7" id="KW-0863">Zinc-finger</keyword>
<sequence length="833" mass="93652">GRPYLQDFEIYTDIIANLPNSERVKYPSLVSFVGQTGAGKSTVIKMLIDQAESSNDPEGDPTFPSPVAGTPTNDSTPTSADVHLYCDPNTYSRERPLLYADCEGLNAGERVPMGAHIKRSARLDPSSMLGIRAHTLEWAKSDQTKTRKYAVASIYPRLLYTFSDVVVFVLKEPNRTFEDTVVPPLLEWAFASLEASTNQGSLPHVVIALNCSKTKIEPQLWDSKKATLALLEGNRHILHGSSSSKLNKIAEKWKGKGKSIRTVLDLICCYYSSFTVVRLPDEKDLLLLSNQISQLYNTVSARCEESYANKRRSRLLFSSGDFGFYIQQAFSHFSRKIDLPFDFKEYSLKRNPIPQDHGEHIVRMAILIQKQFPGKSGPWIFEKLTFLCPLSVLAILTAAKGLPCDHFDGYMPKFEFALEEFCSIYWPCEFKNKKGCCVNVSERHSSKGHQNELGKVLAVGDYQASFTAATYHTKWINDLKKRLKEIQESFMHLEERSSHLENQVTLIRKHHLDNITRFYYDLRENMDSGSTAPLFKSHGTCLCCLMGSPEHPLPCGHILCSECVNAYGRQKNATIEMKFCPLHQHETVWETRWKIRVKPVYAGTRILTLDGGGIRGIAELEVLSQIQKLLGVDIPITAFFDLIVGTSTGGIIALALGVRNWSVGRCVNEFKSLCSEAFKERAVIYLSAIHHGSIWKTTALHETLKSSLGDELLFGGTKDCKSPYTTHVAVTSTDETGKKGIVIANYYRKDLDHNYVFLRQSEPRLEMKAWEAGAATAAATPFFKPFFHNPTNTAYLDGAWQNNNPVKVGNRERQILWPDVENKLPDIFLSIGT</sequence>
<protein>
    <recommendedName>
        <fullName evidence="15">FabD/lysophospholipase-like protein</fullName>
    </recommendedName>
</protein>
<feature type="coiled-coil region" evidence="9">
    <location>
        <begin position="476"/>
        <end position="503"/>
    </location>
</feature>
<evidence type="ECO:0000256" key="3">
    <source>
        <dbReference type="ARBA" id="ARBA00022801"/>
    </source>
</evidence>
<accession>A0A2T2NHB9</accession>
<dbReference type="GO" id="GO:0016042">
    <property type="term" value="P:lipid catabolic process"/>
    <property type="evidence" value="ECO:0007669"/>
    <property type="project" value="UniProtKB-UniRule"/>
</dbReference>
<dbReference type="InterPro" id="IPR027417">
    <property type="entry name" value="P-loop_NTPase"/>
</dbReference>
<dbReference type="InterPro" id="IPR001841">
    <property type="entry name" value="Znf_RING"/>
</dbReference>
<keyword evidence="14" id="KW-1185">Reference proteome</keyword>
<dbReference type="InterPro" id="IPR017907">
    <property type="entry name" value="Znf_RING_CS"/>
</dbReference>
<feature type="non-terminal residue" evidence="13">
    <location>
        <position position="833"/>
    </location>
</feature>
<dbReference type="PANTHER" id="PTHR24185:SF1">
    <property type="entry name" value="CALCIUM-INDEPENDENT PHOSPHOLIPASE A2-GAMMA"/>
    <property type="match status" value="1"/>
</dbReference>
<feature type="non-terminal residue" evidence="13">
    <location>
        <position position="1"/>
    </location>
</feature>
<feature type="region of interest" description="Disordered" evidence="10">
    <location>
        <begin position="52"/>
        <end position="81"/>
    </location>
</feature>
<keyword evidence="9" id="KW-0175">Coiled coil</keyword>
<dbReference type="PANTHER" id="PTHR24185">
    <property type="entry name" value="CALCIUM-INDEPENDENT PHOSPHOLIPASE A2-GAMMA"/>
    <property type="match status" value="1"/>
</dbReference>
<feature type="short sequence motif" description="GXGXXG" evidence="8">
    <location>
        <begin position="611"/>
        <end position="616"/>
    </location>
</feature>
<dbReference type="EMBL" id="KZ678137">
    <property type="protein sequence ID" value="PSN64833.1"/>
    <property type="molecule type" value="Genomic_DNA"/>
</dbReference>
<reference evidence="13 14" key="1">
    <citation type="journal article" date="2018" name="Front. Microbiol.">
        <title>Genome-Wide Analysis of Corynespora cassiicola Leaf Fall Disease Putative Effectors.</title>
        <authorList>
            <person name="Lopez D."/>
            <person name="Ribeiro S."/>
            <person name="Label P."/>
            <person name="Fumanal B."/>
            <person name="Venisse J.S."/>
            <person name="Kohler A."/>
            <person name="de Oliveira R.R."/>
            <person name="Labutti K."/>
            <person name="Lipzen A."/>
            <person name="Lail K."/>
            <person name="Bauer D."/>
            <person name="Ohm R.A."/>
            <person name="Barry K.W."/>
            <person name="Spatafora J."/>
            <person name="Grigoriev I.V."/>
            <person name="Martin F.M."/>
            <person name="Pujade-Renaud V."/>
        </authorList>
    </citation>
    <scope>NUCLEOTIDE SEQUENCE [LARGE SCALE GENOMIC DNA]</scope>
    <source>
        <strain evidence="13 14">Philippines</strain>
    </source>
</reference>
<feature type="active site" description="Nucleophile" evidence="8">
    <location>
        <position position="647"/>
    </location>
</feature>
<feature type="short sequence motif" description="GXSXG" evidence="8">
    <location>
        <begin position="645"/>
        <end position="649"/>
    </location>
</feature>
<evidence type="ECO:0000256" key="1">
    <source>
        <dbReference type="ARBA" id="ARBA00022723"/>
    </source>
</evidence>
<gene>
    <name evidence="13" type="ORF">BS50DRAFT_474505</name>
</gene>
<dbReference type="AlphaFoldDB" id="A0A2T2NHB9"/>
<dbReference type="Pfam" id="PF01734">
    <property type="entry name" value="Patatin"/>
    <property type="match status" value="1"/>
</dbReference>
<dbReference type="PROSITE" id="PS50089">
    <property type="entry name" value="ZF_RING_2"/>
    <property type="match status" value="1"/>
</dbReference>
<evidence type="ECO:0000256" key="4">
    <source>
        <dbReference type="ARBA" id="ARBA00022833"/>
    </source>
</evidence>
<evidence type="ECO:0000313" key="13">
    <source>
        <dbReference type="EMBL" id="PSN64833.1"/>
    </source>
</evidence>
<keyword evidence="4" id="KW-0862">Zinc</keyword>
<dbReference type="STRING" id="1448308.A0A2T2NHB9"/>
<name>A0A2T2NHB9_CORCC</name>
<evidence type="ECO:0000256" key="5">
    <source>
        <dbReference type="ARBA" id="ARBA00022963"/>
    </source>
</evidence>
<dbReference type="PROSITE" id="PS51635">
    <property type="entry name" value="PNPLA"/>
    <property type="match status" value="1"/>
</dbReference>
<evidence type="ECO:0000256" key="9">
    <source>
        <dbReference type="SAM" id="Coils"/>
    </source>
</evidence>
<keyword evidence="5 8" id="KW-0442">Lipid degradation</keyword>
<organism evidence="13 14">
    <name type="scientific">Corynespora cassiicola Philippines</name>
    <dbReference type="NCBI Taxonomy" id="1448308"/>
    <lineage>
        <taxon>Eukaryota</taxon>
        <taxon>Fungi</taxon>
        <taxon>Dikarya</taxon>
        <taxon>Ascomycota</taxon>
        <taxon>Pezizomycotina</taxon>
        <taxon>Dothideomycetes</taxon>
        <taxon>Pleosporomycetidae</taxon>
        <taxon>Pleosporales</taxon>
        <taxon>Corynesporascaceae</taxon>
        <taxon>Corynespora</taxon>
    </lineage>
</organism>
<evidence type="ECO:0000256" key="10">
    <source>
        <dbReference type="SAM" id="MobiDB-lite"/>
    </source>
</evidence>
<evidence type="ECO:0000256" key="6">
    <source>
        <dbReference type="ARBA" id="ARBA00023098"/>
    </source>
</evidence>
<evidence type="ECO:0000313" key="14">
    <source>
        <dbReference type="Proteomes" id="UP000240883"/>
    </source>
</evidence>
<feature type="compositionally biased region" description="Polar residues" evidence="10">
    <location>
        <begin position="70"/>
        <end position="79"/>
    </location>
</feature>
<dbReference type="GO" id="GO:0019369">
    <property type="term" value="P:arachidonate metabolic process"/>
    <property type="evidence" value="ECO:0007669"/>
    <property type="project" value="TreeGrafter"/>
</dbReference>
<evidence type="ECO:0000256" key="7">
    <source>
        <dbReference type="PROSITE-ProRule" id="PRU00175"/>
    </source>
</evidence>
<dbReference type="SUPFAM" id="SSF52540">
    <property type="entry name" value="P-loop containing nucleoside triphosphate hydrolases"/>
    <property type="match status" value="1"/>
</dbReference>
<dbReference type="OrthoDB" id="194358at2759"/>
<feature type="active site" description="Proton acceptor" evidence="8">
    <location>
        <position position="797"/>
    </location>
</feature>
<proteinExistence type="predicted"/>
<feature type="short sequence motif" description="DGA/G" evidence="8">
    <location>
        <begin position="797"/>
        <end position="799"/>
    </location>
</feature>
<evidence type="ECO:0008006" key="15">
    <source>
        <dbReference type="Google" id="ProtNLM"/>
    </source>
</evidence>
<evidence type="ECO:0000259" key="12">
    <source>
        <dbReference type="PROSITE" id="PS51635"/>
    </source>
</evidence>
<evidence type="ECO:0000256" key="8">
    <source>
        <dbReference type="PROSITE-ProRule" id="PRU01161"/>
    </source>
</evidence>
<dbReference type="CDD" id="cd07199">
    <property type="entry name" value="Pat17_PNPLA8_PNPLA9_like"/>
    <property type="match status" value="1"/>
</dbReference>
<dbReference type="GO" id="GO:0008270">
    <property type="term" value="F:zinc ion binding"/>
    <property type="evidence" value="ECO:0007669"/>
    <property type="project" value="UniProtKB-KW"/>
</dbReference>
<dbReference type="PROSITE" id="PS00518">
    <property type="entry name" value="ZF_RING_1"/>
    <property type="match status" value="1"/>
</dbReference>
<feature type="domain" description="PNPLA" evidence="12">
    <location>
        <begin position="607"/>
        <end position="810"/>
    </location>
</feature>
<keyword evidence="1" id="KW-0479">Metal-binding</keyword>
<keyword evidence="3 8" id="KW-0378">Hydrolase</keyword>
<keyword evidence="6 8" id="KW-0443">Lipid metabolism</keyword>
<evidence type="ECO:0000259" key="11">
    <source>
        <dbReference type="PROSITE" id="PS50089"/>
    </source>
</evidence>
<dbReference type="Gene3D" id="3.40.1090.10">
    <property type="entry name" value="Cytosolic phospholipase A2 catalytic domain"/>
    <property type="match status" value="1"/>
</dbReference>
<dbReference type="SUPFAM" id="SSF52151">
    <property type="entry name" value="FabD/lysophospholipase-like"/>
    <property type="match status" value="1"/>
</dbReference>
<evidence type="ECO:0000256" key="2">
    <source>
        <dbReference type="ARBA" id="ARBA00022771"/>
    </source>
</evidence>
<dbReference type="InterPro" id="IPR002641">
    <property type="entry name" value="PNPLA_dom"/>
</dbReference>
<dbReference type="GO" id="GO:0046486">
    <property type="term" value="P:glycerolipid metabolic process"/>
    <property type="evidence" value="ECO:0007669"/>
    <property type="project" value="UniProtKB-ARBA"/>
</dbReference>
<dbReference type="Proteomes" id="UP000240883">
    <property type="component" value="Unassembled WGS sequence"/>
</dbReference>
<dbReference type="InterPro" id="IPR016035">
    <property type="entry name" value="Acyl_Trfase/lysoPLipase"/>
</dbReference>
<feature type="domain" description="RING-type" evidence="11">
    <location>
        <begin position="541"/>
        <end position="584"/>
    </location>
</feature>
<dbReference type="GO" id="GO:0047499">
    <property type="term" value="F:calcium-independent phospholipase A2 activity"/>
    <property type="evidence" value="ECO:0007669"/>
    <property type="project" value="TreeGrafter"/>
</dbReference>